<protein>
    <submittedName>
        <fullName evidence="2">Uncharacterized protein</fullName>
    </submittedName>
</protein>
<evidence type="ECO:0000313" key="3">
    <source>
        <dbReference type="Proteomes" id="UP000265427"/>
    </source>
</evidence>
<dbReference type="AlphaFoldDB" id="A0A396ZZ74"/>
<comment type="caution">
    <text evidence="2">The sequence shown here is derived from an EMBL/GenBank/DDBJ whole genome shotgun (WGS) entry which is preliminary data.</text>
</comment>
<name>A0A396ZZ74_APHAT</name>
<proteinExistence type="predicted"/>
<organism evidence="2 3">
    <name type="scientific">Aphanomyces astaci</name>
    <name type="common">Crayfish plague agent</name>
    <dbReference type="NCBI Taxonomy" id="112090"/>
    <lineage>
        <taxon>Eukaryota</taxon>
        <taxon>Sar</taxon>
        <taxon>Stramenopiles</taxon>
        <taxon>Oomycota</taxon>
        <taxon>Saprolegniomycetes</taxon>
        <taxon>Saprolegniales</taxon>
        <taxon>Verrucalvaceae</taxon>
        <taxon>Aphanomyces</taxon>
    </lineage>
</organism>
<feature type="compositionally biased region" description="Gly residues" evidence="1">
    <location>
        <begin position="1"/>
        <end position="10"/>
    </location>
</feature>
<feature type="region of interest" description="Disordered" evidence="1">
    <location>
        <begin position="1"/>
        <end position="52"/>
    </location>
</feature>
<reference evidence="2 3" key="1">
    <citation type="submission" date="2018-08" db="EMBL/GenBank/DDBJ databases">
        <title>Aphanomyces genome sequencing and annotation.</title>
        <authorList>
            <person name="Minardi D."/>
            <person name="Oidtmann B."/>
            <person name="Van Der Giezen M."/>
            <person name="Studholme D.J."/>
        </authorList>
    </citation>
    <scope>NUCLEOTIDE SEQUENCE [LARGE SCALE GENOMIC DNA]</scope>
    <source>
        <strain evidence="2 3">Kv</strain>
    </source>
</reference>
<dbReference type="EMBL" id="QUSZ01008303">
    <property type="protein sequence ID" value="RHY00602.1"/>
    <property type="molecule type" value="Genomic_DNA"/>
</dbReference>
<feature type="compositionally biased region" description="Basic and acidic residues" evidence="1">
    <location>
        <begin position="26"/>
        <end position="38"/>
    </location>
</feature>
<accession>A0A396ZZ74</accession>
<gene>
    <name evidence="2" type="ORF">DYB36_007953</name>
</gene>
<evidence type="ECO:0000313" key="2">
    <source>
        <dbReference type="EMBL" id="RHY00602.1"/>
    </source>
</evidence>
<dbReference type="Gene3D" id="2.40.50.40">
    <property type="match status" value="1"/>
</dbReference>
<evidence type="ECO:0000256" key="1">
    <source>
        <dbReference type="SAM" id="MobiDB-lite"/>
    </source>
</evidence>
<sequence>MDAWGDGLGTGPMAAAVTRSMGRSATETKDDTVGEGRDPVVSSEGDGSNLSPEVVEVSIPAPDGPLNDNDSVPSDLLMTEQAKDTFVLATKACLLEGAVPLDLDTLGYLIRMKYHFESAVSKILDKRKRTDGEPEYLVLHADGNEYWTPRSRLVEYTSFITEYENSERVNKGLPPLRRSPRLAELDTEPTEVFEF</sequence>
<dbReference type="Proteomes" id="UP000265427">
    <property type="component" value="Unassembled WGS sequence"/>
</dbReference>